<dbReference type="EMBL" id="JAVEPI010000002">
    <property type="protein sequence ID" value="KAK1443630.1"/>
    <property type="molecule type" value="Genomic_DNA"/>
</dbReference>
<protein>
    <submittedName>
        <fullName evidence="2">Uncharacterized protein</fullName>
    </submittedName>
</protein>
<feature type="coiled-coil region" evidence="1">
    <location>
        <begin position="108"/>
        <end position="171"/>
    </location>
</feature>
<keyword evidence="3" id="KW-1185">Reference proteome</keyword>
<keyword evidence="1" id="KW-0175">Coiled coil</keyword>
<proteinExistence type="predicted"/>
<dbReference type="Proteomes" id="UP001230268">
    <property type="component" value="Unassembled WGS sequence"/>
</dbReference>
<evidence type="ECO:0000313" key="3">
    <source>
        <dbReference type="Proteomes" id="UP001230268"/>
    </source>
</evidence>
<name>A0AAD8LIZ6_BABGI</name>
<dbReference type="AlphaFoldDB" id="A0AAD8LIZ6"/>
<organism evidence="2 3">
    <name type="scientific">Babesia gibsoni</name>
    <dbReference type="NCBI Taxonomy" id="33632"/>
    <lineage>
        <taxon>Eukaryota</taxon>
        <taxon>Sar</taxon>
        <taxon>Alveolata</taxon>
        <taxon>Apicomplexa</taxon>
        <taxon>Aconoidasida</taxon>
        <taxon>Piroplasmida</taxon>
        <taxon>Babesiidae</taxon>
        <taxon>Babesia</taxon>
    </lineage>
</organism>
<comment type="caution">
    <text evidence="2">The sequence shown here is derived from an EMBL/GenBank/DDBJ whole genome shotgun (WGS) entry which is preliminary data.</text>
</comment>
<evidence type="ECO:0000313" key="2">
    <source>
        <dbReference type="EMBL" id="KAK1443630.1"/>
    </source>
</evidence>
<evidence type="ECO:0000256" key="1">
    <source>
        <dbReference type="SAM" id="Coils"/>
    </source>
</evidence>
<accession>A0AAD8LIZ6</accession>
<reference evidence="2" key="1">
    <citation type="submission" date="2023-08" db="EMBL/GenBank/DDBJ databases">
        <title>Draft sequence of the Babesia gibsoni genome.</title>
        <authorList>
            <person name="Yamagishi J.Y."/>
            <person name="Xuan X.X."/>
        </authorList>
    </citation>
    <scope>NUCLEOTIDE SEQUENCE</scope>
    <source>
        <strain evidence="2">Azabu</strain>
    </source>
</reference>
<gene>
    <name evidence="2" type="ORF">BgAZ_205060</name>
</gene>
<sequence>MGYSFYDRSVCRQFNMLGAYIGYFESLSENPRASSKSPLTDKPLPADCLGHVQEPTKGGDITDSAESPCYSAFPSDVEDKEAATPTQCDVENEEFNKSIKDGELLIKLMDAEETILNMKEEMDRMNKDHFEMERIMKTTYYEDRKRSDEEYSILKKKLEEEQRKIVELSHMHKQNEQFWDDRKREINDLMNDVILNVKDMCRYQELCSVFESADE</sequence>